<evidence type="ECO:0000256" key="1">
    <source>
        <dbReference type="ARBA" id="ARBA00004186"/>
    </source>
</evidence>
<evidence type="ECO:0000256" key="3">
    <source>
        <dbReference type="ARBA" id="ARBA00023212"/>
    </source>
</evidence>
<feature type="coiled-coil region" evidence="4">
    <location>
        <begin position="561"/>
        <end position="588"/>
    </location>
</feature>
<name>A0AAN7VHT6_9COLE</name>
<accession>A0AAN7VHT6</accession>
<keyword evidence="4" id="KW-0175">Coiled coil</keyword>
<evidence type="ECO:0000256" key="2">
    <source>
        <dbReference type="ARBA" id="ARBA00022490"/>
    </source>
</evidence>
<reference evidence="7 8" key="1">
    <citation type="journal article" date="2024" name="Insects">
        <title>An Improved Chromosome-Level Genome Assembly of the Firefly Pyrocoelia pectoralis.</title>
        <authorList>
            <person name="Fu X."/>
            <person name="Meyer-Rochow V.B."/>
            <person name="Ballantyne L."/>
            <person name="Zhu X."/>
        </authorList>
    </citation>
    <scope>NUCLEOTIDE SEQUENCE [LARGE SCALE GENOMIC DNA]</scope>
    <source>
        <tissue evidence="7">Whole body</tissue>
    </source>
</reference>
<dbReference type="InterPro" id="IPR026203">
    <property type="entry name" value="IHABP"/>
</dbReference>
<feature type="domain" description="Hyaluronan-mediated motility receptor C-terminal" evidence="6">
    <location>
        <begin position="699"/>
        <end position="805"/>
    </location>
</feature>
<proteinExistence type="predicted"/>
<feature type="compositionally biased region" description="Polar residues" evidence="5">
    <location>
        <begin position="814"/>
        <end position="825"/>
    </location>
</feature>
<feature type="compositionally biased region" description="Basic and acidic residues" evidence="5">
    <location>
        <begin position="801"/>
        <end position="813"/>
    </location>
</feature>
<sequence>MSFPKAKLQRFNDIQDSTPSPADYNISTKNHVSGAIISKTERFTELRSPASSDSSFISNGAVPTFKTPNPPRLLKGVSTNVNRKTKQNLFATADDAEALKDKIVECNNKDLFIQELTEDVEELKQELNDLQNVISKLKEDKYSLELNMEKLNVNHADSLRDLKENYELEIESLKKKTLEVSQTLDTMKNILIALKEDTVEELKSLLKSFDVLQNLIDLLNKNFQLLIVEKTDQLTAKTKQIQELEDNISVLEKVHLQEVDELKRMHQKEIQTLESDMLKTVTNMHNIIDTEKENGEKRLKQMENLKRREIDVLKGKFIEQKIKLTEDFELKIQQQKEDFKEATILTEIQTREKCDAIELRWKTRVEEVRLEADAILRECQAIAEYNVIQSEIEKNKVLYELSEEKKKTDTLLTQNLEIKNNYVTLDTKRKTLESKLSSVIIELNTTRQELGQEIEQCKEDIKKATKDRNLYELTVQKTHKTVEALKKRLMKSDQDVEQLKAELEATEESKLEVEGKCNQLMQELEILTDLCDVIEEQNKLSVDASLVQLKEELLNKVDTFKSQADEEIKLKENELNRVKKDLSDARKLLHDQHILNSKAQECISVSQNEIKHLEVLNEKLTVSENIANNLLKENSKLTTVIEFMQASESDLLKQLRDLKNESKTCQCNSQNMLSNPSGNDELNKKYLELLERLKLVEDENSQLRTTVDKQNCLIGPFRDSLKAYEMEYAALMNEKQHAEKEAQEMGMKYADILGHQNQKQKIKHLTDLKKKNIALNEEIQKLELKTRSQARTIENLKSELTPKKLLKKNKENLDQSNGSLNTSRIDSPGPLKDRN</sequence>
<protein>
    <recommendedName>
        <fullName evidence="6">Hyaluronan-mediated motility receptor C-terminal domain-containing protein</fullName>
    </recommendedName>
</protein>
<gene>
    <name evidence="7" type="ORF">RI129_007439</name>
</gene>
<organism evidence="7 8">
    <name type="scientific">Pyrocoelia pectoralis</name>
    <dbReference type="NCBI Taxonomy" id="417401"/>
    <lineage>
        <taxon>Eukaryota</taxon>
        <taxon>Metazoa</taxon>
        <taxon>Ecdysozoa</taxon>
        <taxon>Arthropoda</taxon>
        <taxon>Hexapoda</taxon>
        <taxon>Insecta</taxon>
        <taxon>Pterygota</taxon>
        <taxon>Neoptera</taxon>
        <taxon>Endopterygota</taxon>
        <taxon>Coleoptera</taxon>
        <taxon>Polyphaga</taxon>
        <taxon>Elateriformia</taxon>
        <taxon>Elateroidea</taxon>
        <taxon>Lampyridae</taxon>
        <taxon>Lampyrinae</taxon>
        <taxon>Pyrocoelia</taxon>
    </lineage>
</organism>
<dbReference type="Pfam" id="PF15908">
    <property type="entry name" value="HMMR_C"/>
    <property type="match status" value="1"/>
</dbReference>
<feature type="coiled-coil region" evidence="4">
    <location>
        <begin position="106"/>
        <end position="183"/>
    </location>
</feature>
<feature type="coiled-coil region" evidence="4">
    <location>
        <begin position="613"/>
        <end position="799"/>
    </location>
</feature>
<dbReference type="GO" id="GO:0005540">
    <property type="term" value="F:hyaluronic acid binding"/>
    <property type="evidence" value="ECO:0007669"/>
    <property type="project" value="InterPro"/>
</dbReference>
<evidence type="ECO:0000259" key="6">
    <source>
        <dbReference type="Pfam" id="PF15908"/>
    </source>
</evidence>
<dbReference type="AlphaFoldDB" id="A0AAN7VHT6"/>
<dbReference type="EMBL" id="JAVRBK010000005">
    <property type="protein sequence ID" value="KAK5643594.1"/>
    <property type="molecule type" value="Genomic_DNA"/>
</dbReference>
<dbReference type="Proteomes" id="UP001329430">
    <property type="component" value="Chromosome 5"/>
</dbReference>
<evidence type="ECO:0000313" key="7">
    <source>
        <dbReference type="EMBL" id="KAK5643594.1"/>
    </source>
</evidence>
<evidence type="ECO:0000256" key="5">
    <source>
        <dbReference type="SAM" id="MobiDB-lite"/>
    </source>
</evidence>
<dbReference type="PANTHER" id="PTHR18956:SF6">
    <property type="entry name" value="HYALURONAN MEDIATED MOTILITY RECEPTOR"/>
    <property type="match status" value="1"/>
</dbReference>
<evidence type="ECO:0000256" key="4">
    <source>
        <dbReference type="SAM" id="Coils"/>
    </source>
</evidence>
<feature type="region of interest" description="Disordered" evidence="5">
    <location>
        <begin position="801"/>
        <end position="835"/>
    </location>
</feature>
<comment type="caution">
    <text evidence="7">The sequence shown here is derived from an EMBL/GenBank/DDBJ whole genome shotgun (WGS) entry which is preliminary data.</text>
</comment>
<keyword evidence="8" id="KW-1185">Reference proteome</keyword>
<evidence type="ECO:0000313" key="8">
    <source>
        <dbReference type="Proteomes" id="UP001329430"/>
    </source>
</evidence>
<dbReference type="GO" id="GO:0005819">
    <property type="term" value="C:spindle"/>
    <property type="evidence" value="ECO:0007669"/>
    <property type="project" value="UniProtKB-SubCell"/>
</dbReference>
<feature type="coiled-coil region" evidence="4">
    <location>
        <begin position="440"/>
        <end position="537"/>
    </location>
</feature>
<dbReference type="PANTHER" id="PTHR18956">
    <property type="entry name" value="HYALURONAN MEDIATED MOTILITY RECEPTOR"/>
    <property type="match status" value="1"/>
</dbReference>
<keyword evidence="2" id="KW-0963">Cytoplasm</keyword>
<comment type="subcellular location">
    <subcellularLocation>
        <location evidence="1">Cytoplasm</location>
        <location evidence="1">Cytoskeleton</location>
        <location evidence="1">Spindle</location>
    </subcellularLocation>
</comment>
<keyword evidence="3" id="KW-0206">Cytoskeleton</keyword>
<feature type="coiled-coil region" evidence="4">
    <location>
        <begin position="227"/>
        <end position="276"/>
    </location>
</feature>
<dbReference type="InterPro" id="IPR031794">
    <property type="entry name" value="HMMR_C"/>
</dbReference>